<proteinExistence type="predicted"/>
<reference evidence="1" key="1">
    <citation type="journal article" date="2020" name="mSystems">
        <title>Genome- and Community-Level Interaction Insights into Carbon Utilization and Element Cycling Functions of Hydrothermarchaeota in Hydrothermal Sediment.</title>
        <authorList>
            <person name="Zhou Z."/>
            <person name="Liu Y."/>
            <person name="Xu W."/>
            <person name="Pan J."/>
            <person name="Luo Z.H."/>
            <person name="Li M."/>
        </authorList>
    </citation>
    <scope>NUCLEOTIDE SEQUENCE [LARGE SCALE GENOMIC DNA]</scope>
    <source>
        <strain evidence="1">SpSt-751</strain>
    </source>
</reference>
<dbReference type="EMBL" id="DTGA01000132">
    <property type="protein sequence ID" value="HGB31328.1"/>
    <property type="molecule type" value="Genomic_DNA"/>
</dbReference>
<comment type="caution">
    <text evidence="1">The sequence shown here is derived from an EMBL/GenBank/DDBJ whole genome shotgun (WGS) entry which is preliminary data.</text>
</comment>
<dbReference type="InterPro" id="IPR007546">
    <property type="entry name" value="DUF503"/>
</dbReference>
<organism evidence="1">
    <name type="scientific">Dictyoglomus turgidum</name>
    <dbReference type="NCBI Taxonomy" id="513050"/>
    <lineage>
        <taxon>Bacteria</taxon>
        <taxon>Pseudomonadati</taxon>
        <taxon>Dictyoglomota</taxon>
        <taxon>Dictyoglomia</taxon>
        <taxon>Dictyoglomales</taxon>
        <taxon>Dictyoglomaceae</taxon>
        <taxon>Dictyoglomus</taxon>
    </lineage>
</organism>
<dbReference type="PANTHER" id="PTHR36441">
    <property type="entry name" value="HYPOTHETICAL CYTOSOLIC PROTEIN"/>
    <property type="match status" value="1"/>
</dbReference>
<dbReference type="Pfam" id="PF04456">
    <property type="entry name" value="DUF503"/>
    <property type="match status" value="1"/>
</dbReference>
<dbReference type="SUPFAM" id="SSF103007">
    <property type="entry name" value="Hypothetical protein TT1725"/>
    <property type="match status" value="1"/>
</dbReference>
<evidence type="ECO:0000313" key="1">
    <source>
        <dbReference type="EMBL" id="HGB31328.1"/>
    </source>
</evidence>
<dbReference type="AlphaFoldDB" id="A0A7C3WPK0"/>
<protein>
    <submittedName>
        <fullName evidence="1">DUF503 domain-containing protein</fullName>
    </submittedName>
</protein>
<gene>
    <name evidence="1" type="ORF">ENV35_05575</name>
</gene>
<sequence>MLVGVCRVILSIPESFSLKEKRRVKRSIVDKVRTRFNVSIAEVDSQEIWNELVLGISIVSTESKHIYQILSDVIKLLEEQKEAEIVDYEIEIL</sequence>
<accession>A0A7C3WPK0</accession>
<dbReference type="Gene3D" id="3.30.70.1120">
    <property type="entry name" value="TT1725-like"/>
    <property type="match status" value="1"/>
</dbReference>
<dbReference type="InterPro" id="IPR036746">
    <property type="entry name" value="TT1725-like_sf"/>
</dbReference>
<name>A0A7C3WPK0_9BACT</name>
<dbReference type="PANTHER" id="PTHR36441:SF1">
    <property type="entry name" value="DUF503 DOMAIN-CONTAINING PROTEIN"/>
    <property type="match status" value="1"/>
</dbReference>